<evidence type="ECO:0000259" key="1">
    <source>
        <dbReference type="Pfam" id="PF12146"/>
    </source>
</evidence>
<dbReference type="EMBL" id="JADGIZ020000039">
    <property type="protein sequence ID" value="KAL2913973.1"/>
    <property type="molecule type" value="Genomic_DNA"/>
</dbReference>
<keyword evidence="3" id="KW-1185">Reference proteome</keyword>
<accession>A0ABR4N350</accession>
<reference evidence="2 3" key="1">
    <citation type="submission" date="2023-09" db="EMBL/GenBank/DDBJ databases">
        <title>Pangenome analysis of Batrachochytrium dendrobatidis and related Chytrids.</title>
        <authorList>
            <person name="Yacoub M.N."/>
            <person name="Stajich J.E."/>
            <person name="James T.Y."/>
        </authorList>
    </citation>
    <scope>NUCLEOTIDE SEQUENCE [LARGE SCALE GENOMIC DNA]</scope>
    <source>
        <strain evidence="2 3">JEL0888</strain>
    </source>
</reference>
<dbReference type="PANTHER" id="PTHR11614">
    <property type="entry name" value="PHOSPHOLIPASE-RELATED"/>
    <property type="match status" value="1"/>
</dbReference>
<protein>
    <recommendedName>
        <fullName evidence="1">Serine aminopeptidase S33 domain-containing protein</fullName>
    </recommendedName>
</protein>
<dbReference type="InterPro" id="IPR029058">
    <property type="entry name" value="AB_hydrolase_fold"/>
</dbReference>
<dbReference type="Pfam" id="PF12146">
    <property type="entry name" value="Hydrolase_4"/>
    <property type="match status" value="1"/>
</dbReference>
<organism evidence="2 3">
    <name type="scientific">Polyrhizophydium stewartii</name>
    <dbReference type="NCBI Taxonomy" id="2732419"/>
    <lineage>
        <taxon>Eukaryota</taxon>
        <taxon>Fungi</taxon>
        <taxon>Fungi incertae sedis</taxon>
        <taxon>Chytridiomycota</taxon>
        <taxon>Chytridiomycota incertae sedis</taxon>
        <taxon>Chytridiomycetes</taxon>
        <taxon>Rhizophydiales</taxon>
        <taxon>Rhizophydiales incertae sedis</taxon>
        <taxon>Polyrhizophydium</taxon>
    </lineage>
</organism>
<gene>
    <name evidence="2" type="ORF">HK105_206564</name>
</gene>
<evidence type="ECO:0000313" key="2">
    <source>
        <dbReference type="EMBL" id="KAL2913973.1"/>
    </source>
</evidence>
<dbReference type="Gene3D" id="3.40.50.1820">
    <property type="entry name" value="alpha/beta hydrolase"/>
    <property type="match status" value="1"/>
</dbReference>
<dbReference type="InterPro" id="IPR022742">
    <property type="entry name" value="Hydrolase_4"/>
</dbReference>
<comment type="caution">
    <text evidence="2">The sequence shown here is derived from an EMBL/GenBank/DDBJ whole genome shotgun (WGS) entry which is preliminary data.</text>
</comment>
<evidence type="ECO:0000313" key="3">
    <source>
        <dbReference type="Proteomes" id="UP001527925"/>
    </source>
</evidence>
<name>A0ABR4N350_9FUNG</name>
<dbReference type="InterPro" id="IPR051044">
    <property type="entry name" value="MAG_DAG_Lipase"/>
</dbReference>
<proteinExistence type="predicted"/>
<dbReference type="SUPFAM" id="SSF53474">
    <property type="entry name" value="alpha/beta-Hydrolases"/>
    <property type="match status" value="1"/>
</dbReference>
<feature type="domain" description="Serine aminopeptidase S33" evidence="1">
    <location>
        <begin position="38"/>
        <end position="292"/>
    </location>
</feature>
<sequence>MASSAHTTGDIDLKGGKVIVSANGDLLYTRFWAPTGTVKAVVLFFHGLGEHICRYDHVFSFFASHGYLVKALDYRGHGRTHKINEINGRSTVLGYMGSFKLTFDDMLALYNSTADGVELSADALKVLPTFVYGHSLGGLVALSFVKTHADKIANFKGIIASAPAVASAKPTPAPIVAAAKAFGTNILEKFNDDNKLDLNGISTDPAIIEAYKADPFVHGRISLRAARDIFVYGDRLMAEAPSFVAPIYIAHSPNDLLTSFDKSKAFFERLGSTDKTFREFPGLAHELHNEPNKDEIIAGYLAWLDARV</sequence>
<dbReference type="Proteomes" id="UP001527925">
    <property type="component" value="Unassembled WGS sequence"/>
</dbReference>